<evidence type="ECO:0000256" key="3">
    <source>
        <dbReference type="ARBA" id="ARBA00022574"/>
    </source>
</evidence>
<organism evidence="7 8">
    <name type="scientific">Ascoidea rubescens DSM 1968</name>
    <dbReference type="NCBI Taxonomy" id="1344418"/>
    <lineage>
        <taxon>Eukaryota</taxon>
        <taxon>Fungi</taxon>
        <taxon>Dikarya</taxon>
        <taxon>Ascomycota</taxon>
        <taxon>Saccharomycotina</taxon>
        <taxon>Saccharomycetes</taxon>
        <taxon>Ascoideaceae</taxon>
        <taxon>Ascoidea</taxon>
    </lineage>
</organism>
<dbReference type="GO" id="GO:0031126">
    <property type="term" value="P:sno(s)RNA 3'-end processing"/>
    <property type="evidence" value="ECO:0007669"/>
    <property type="project" value="EnsemblFungi"/>
</dbReference>
<dbReference type="SUPFAM" id="SSF50978">
    <property type="entry name" value="WD40 repeat-like"/>
    <property type="match status" value="1"/>
</dbReference>
<evidence type="ECO:0000256" key="6">
    <source>
        <dbReference type="PROSITE-ProRule" id="PRU00221"/>
    </source>
</evidence>
<sequence>MRLQINKEVLSSFEPSKIFRNQIDQSQITSLDYDNSGQFLISAGNNEAIDLYDCVKGKHLKNIVSKKYGCHLARFTHDSEKCLYVTTKVGEEHSIRYLSLNNNQYIRYFRGHQGLVNSMEISPTDDDVFLTSSWDNSVRVWDLRSSNCQGFMNCKSPSFVSIDPSGLVFAIGNSSTKEIGLYDIRNYDQEPFLTNVNWNKLEFSNDGKYIIIGTSNDDSHYVIDSYEGDLVGKLQGFKTIPPRNYPDTGSVSLLADGRYAIGGSGSREMMIWDLQELGAGGDSGMGSDSELKAEKVGIPRMTLFNPKFMMFATADIDVTMWLPDIDDTQNIK</sequence>
<dbReference type="InterPro" id="IPR001680">
    <property type="entry name" value="WD40_rpt"/>
</dbReference>
<gene>
    <name evidence="7" type="ORF">ASCRUDRAFT_39586</name>
</gene>
<evidence type="ECO:0000256" key="5">
    <source>
        <dbReference type="ARBA" id="ARBA00023242"/>
    </source>
</evidence>
<proteinExistence type="inferred from homology"/>
<dbReference type="RefSeq" id="XP_020044626.1">
    <property type="nucleotide sequence ID" value="XM_020190944.1"/>
</dbReference>
<dbReference type="InterPro" id="IPR036322">
    <property type="entry name" value="WD40_repeat_dom_sf"/>
</dbReference>
<feature type="repeat" description="WD" evidence="6">
    <location>
        <begin position="109"/>
        <end position="151"/>
    </location>
</feature>
<dbReference type="PANTHER" id="PTHR19861:SF0">
    <property type="entry name" value="WD REPEAT-CONTAINING PROTEIN 82"/>
    <property type="match status" value="1"/>
</dbReference>
<evidence type="ECO:0000313" key="8">
    <source>
        <dbReference type="Proteomes" id="UP000095038"/>
    </source>
</evidence>
<dbReference type="Gene3D" id="2.130.10.10">
    <property type="entry name" value="YVTN repeat-like/Quinoprotein amine dehydrogenase"/>
    <property type="match status" value="1"/>
</dbReference>
<dbReference type="InParanoid" id="A0A1D2V9R8"/>
<dbReference type="GO" id="GO:0005847">
    <property type="term" value="C:mRNA cleavage and polyadenylation specificity factor complex"/>
    <property type="evidence" value="ECO:0007669"/>
    <property type="project" value="EnsemblFungi"/>
</dbReference>
<dbReference type="GO" id="GO:0031124">
    <property type="term" value="P:mRNA 3'-end processing"/>
    <property type="evidence" value="ECO:0007669"/>
    <property type="project" value="EnsemblFungi"/>
</dbReference>
<evidence type="ECO:0000256" key="2">
    <source>
        <dbReference type="ARBA" id="ARBA00005616"/>
    </source>
</evidence>
<dbReference type="OrthoDB" id="27537at2759"/>
<dbReference type="PROSITE" id="PS50082">
    <property type="entry name" value="WD_REPEATS_2"/>
    <property type="match status" value="1"/>
</dbReference>
<protein>
    <submittedName>
        <fullName evidence="7">Subunit of the compass complex, which methylates histone H3 on lys 4</fullName>
    </submittedName>
</protein>
<dbReference type="GeneID" id="30964580"/>
<evidence type="ECO:0000313" key="7">
    <source>
        <dbReference type="EMBL" id="ODV58319.1"/>
    </source>
</evidence>
<comment type="subcellular location">
    <subcellularLocation>
        <location evidence="1">Nucleus</location>
    </subcellularLocation>
</comment>
<comment type="similarity">
    <text evidence="2">Belongs to the WD repeat SWD2 family.</text>
</comment>
<keyword evidence="3 6" id="KW-0853">WD repeat</keyword>
<dbReference type="SMART" id="SM00320">
    <property type="entry name" value="WD40"/>
    <property type="match status" value="3"/>
</dbReference>
<dbReference type="InterPro" id="IPR037867">
    <property type="entry name" value="Swd2/WDR82"/>
</dbReference>
<dbReference type="GO" id="GO:0042800">
    <property type="term" value="F:histone H3K4 methyltransferase activity"/>
    <property type="evidence" value="ECO:0007669"/>
    <property type="project" value="EnsemblFungi"/>
</dbReference>
<evidence type="ECO:0000256" key="4">
    <source>
        <dbReference type="ARBA" id="ARBA00022737"/>
    </source>
</evidence>
<dbReference type="GO" id="GO:0000723">
    <property type="term" value="P:telomere maintenance"/>
    <property type="evidence" value="ECO:0007669"/>
    <property type="project" value="EnsemblFungi"/>
</dbReference>
<dbReference type="STRING" id="1344418.A0A1D2V9R8"/>
<name>A0A1D2V9R8_9ASCO</name>
<keyword evidence="8" id="KW-1185">Reference proteome</keyword>
<accession>A0A1D2V9R8</accession>
<reference evidence="8" key="1">
    <citation type="submission" date="2016-05" db="EMBL/GenBank/DDBJ databases">
        <title>Comparative genomics of biotechnologically important yeasts.</title>
        <authorList>
            <consortium name="DOE Joint Genome Institute"/>
            <person name="Riley R."/>
            <person name="Haridas S."/>
            <person name="Wolfe K.H."/>
            <person name="Lopes M.R."/>
            <person name="Hittinger C.T."/>
            <person name="Goker M."/>
            <person name="Salamov A."/>
            <person name="Wisecaver J."/>
            <person name="Long T.M."/>
            <person name="Aerts A.L."/>
            <person name="Barry K."/>
            <person name="Choi C."/>
            <person name="Clum A."/>
            <person name="Coughlan A.Y."/>
            <person name="Deshpande S."/>
            <person name="Douglass A.P."/>
            <person name="Hanson S.J."/>
            <person name="Klenk H.-P."/>
            <person name="Labutti K."/>
            <person name="Lapidus A."/>
            <person name="Lindquist E."/>
            <person name="Lipzen A."/>
            <person name="Meier-Kolthoff J.P."/>
            <person name="Ohm R.A."/>
            <person name="Otillar R.P."/>
            <person name="Pangilinan J."/>
            <person name="Peng Y."/>
            <person name="Rokas A."/>
            <person name="Rosa C.A."/>
            <person name="Scheuner C."/>
            <person name="Sibirny A.A."/>
            <person name="Slot J.C."/>
            <person name="Stielow J.B."/>
            <person name="Sun H."/>
            <person name="Kurtzman C.P."/>
            <person name="Blackwell M."/>
            <person name="Grigoriev I.V."/>
            <person name="Jeffries T.W."/>
        </authorList>
    </citation>
    <scope>NUCLEOTIDE SEQUENCE [LARGE SCALE GENOMIC DNA]</scope>
    <source>
        <strain evidence="8">DSM 1968</strain>
    </source>
</reference>
<dbReference type="PANTHER" id="PTHR19861">
    <property type="entry name" value="WD40 REPEAT PROTEIN SWD2"/>
    <property type="match status" value="1"/>
</dbReference>
<dbReference type="GO" id="GO:0048188">
    <property type="term" value="C:Set1C/COMPASS complex"/>
    <property type="evidence" value="ECO:0007669"/>
    <property type="project" value="EnsemblFungi"/>
</dbReference>
<evidence type="ECO:0000256" key="1">
    <source>
        <dbReference type="ARBA" id="ARBA00004123"/>
    </source>
</evidence>
<dbReference type="AlphaFoldDB" id="A0A1D2V9R8"/>
<dbReference type="FunCoup" id="A0A1D2V9R8">
    <property type="interactions" value="1054"/>
</dbReference>
<keyword evidence="4" id="KW-0677">Repeat</keyword>
<keyword evidence="5" id="KW-0539">Nucleus</keyword>
<dbReference type="PROSITE" id="PS50294">
    <property type="entry name" value="WD_REPEATS_REGION"/>
    <property type="match status" value="1"/>
</dbReference>
<dbReference type="Proteomes" id="UP000095038">
    <property type="component" value="Unassembled WGS sequence"/>
</dbReference>
<dbReference type="GO" id="GO:0003682">
    <property type="term" value="F:chromatin binding"/>
    <property type="evidence" value="ECO:0007669"/>
    <property type="project" value="TreeGrafter"/>
</dbReference>
<dbReference type="InterPro" id="IPR015943">
    <property type="entry name" value="WD40/YVTN_repeat-like_dom_sf"/>
</dbReference>
<dbReference type="EMBL" id="KV454493">
    <property type="protein sequence ID" value="ODV58319.1"/>
    <property type="molecule type" value="Genomic_DNA"/>
</dbReference>
<dbReference type="Pfam" id="PF00400">
    <property type="entry name" value="WD40"/>
    <property type="match status" value="1"/>
</dbReference>